<keyword evidence="6" id="KW-1185">Reference proteome</keyword>
<evidence type="ECO:0000256" key="1">
    <source>
        <dbReference type="ARBA" id="ARBA00022614"/>
    </source>
</evidence>
<dbReference type="PROSITE" id="PS51450">
    <property type="entry name" value="LRR"/>
    <property type="match status" value="1"/>
</dbReference>
<sequence length="1428" mass="162770">MRIHVHAGPTFVFHPSSFSSIQLNSLYFNHNHNLSFDSSTSSLSDPMPPESHVTISSYRLCWDVFLSFRGTHTGHTFTMRLYHALHGRGVRVFRNDDGLERRAEIQKKLLEAVEDSAAAVVVISPDYASSHWCLEELAKICEVGRLILPVFYWVNPSHVRKQEGPFEEWFVWHAQRFPKERVEQWRNAMKKVGGLAGFVLDEKSDKSDELIQILVQNLMKQLRNTPLSVAPFTVGVDDRVEVLKNLLDLKSNDVRVLGLYGMGGVGKTTLAKSLFNNLVVHNFERRSFIPNVRSQVSKHHGLVSLQNKIRGDLCGRKEDLINDISDGISAIQKIVQENRVLLILDDVDDVEQLNFLMGKREWFYKGSRVVITTRDKEILHGSYVDVDFEVKELEFSEAMELFCFHAIRRKEPAEGFLDVSKQIVEKTGGLPLALEVFGSFLFDKRTEREWKDALEKLKQIRPPCLQEVLKISFDALDEQEQCIFLDIACLFVQMEMKRDDVVDILNGCDFRGEIAVAVLSARCLIKIIGDGKVWMHDQVRDMGRQIVRSESLTDPGLRSRLWDRDEILTVLKNMKGTRNVQGIVLDCVKRRMSIPRDRSADEITRENFRRKPSCKSAFEYIKERYKKYVEDRKEKAKEVILQPKHFQPMVSLRMLQINYSRLEGQFICLPPKIKWLQWKQCPLSYMPSSYNPLELAVMDLSESLIETLWKGRSNKVAVHLMVLNLSRCHRLTGTPDLSGYLSLKKLNLEECSHLTRIHESLGNLNSLVHLNLRLCYNLIELPGDVSGLKHLEDLVLSDCWKLKALPKDLSCMVSLRRLLLDSTSITELPVSIFHLTKLEKLSANGCHLLKRLPTCTGKLCSLQELSLNHTALQELPDSVGSLEKLEMLSLMGCKSLSVIPNSTGKLISLTRLYLDGSGIKELPASIGALSYLRKLSVGDCTSLYKFPVSMEALVSIVELKLDGTKVSNFPEEIFVGMKMLEKLEMGKVQHLKFVPVSFGCLSALTILDMHDANITELPESIGMLENLIRLRLDKCKQLQRLPDSIGNLKSLRWLMMKETALTRLPESFGMLRSLVELDMKRLPYLNGAGNNVSTGTIIPEIREQPSSEAILTSFCNLSLLEKLNAHGWGIYGKIPDEFEKLSSLETLSLGHNNICSLPASMTGLSYLKKLLLSDCRELMFVPPLPSSLEELNLENCVAVQYIHDISNLERLEEFNLTNCEKVVDVPGLEHLKSLRRLYMSGCIGCSLAVKRRFSKVLLKKLEILIIPGSRVPDWFTAEPVVFSKRSNRELKGVIFFGVISFKNIAENQREGLELVDVQGKIFNLTSEVFSTTIRLLRVPRRNEDHIFLRRFGARTPLVFQLKDRYTLHLQRRNPPRIEGLELNNCRIHLVFYGDDDYEGDEGSLEESQYSVSQKLAKFFNFDADDPDV</sequence>
<organism evidence="5 6">
    <name type="scientific">Vigna mungo</name>
    <name type="common">Black gram</name>
    <name type="synonym">Phaseolus mungo</name>
    <dbReference type="NCBI Taxonomy" id="3915"/>
    <lineage>
        <taxon>Eukaryota</taxon>
        <taxon>Viridiplantae</taxon>
        <taxon>Streptophyta</taxon>
        <taxon>Embryophyta</taxon>
        <taxon>Tracheophyta</taxon>
        <taxon>Spermatophyta</taxon>
        <taxon>Magnoliopsida</taxon>
        <taxon>eudicotyledons</taxon>
        <taxon>Gunneridae</taxon>
        <taxon>Pentapetalae</taxon>
        <taxon>rosids</taxon>
        <taxon>fabids</taxon>
        <taxon>Fabales</taxon>
        <taxon>Fabaceae</taxon>
        <taxon>Papilionoideae</taxon>
        <taxon>50 kb inversion clade</taxon>
        <taxon>NPAAA clade</taxon>
        <taxon>indigoferoid/millettioid clade</taxon>
        <taxon>Phaseoleae</taxon>
        <taxon>Vigna</taxon>
    </lineage>
</organism>
<dbReference type="PRINTS" id="PR00364">
    <property type="entry name" value="DISEASERSIST"/>
</dbReference>
<keyword evidence="1" id="KW-0433">Leucine-rich repeat</keyword>
<keyword evidence="3" id="KW-0611">Plant defense</keyword>
<dbReference type="GO" id="GO:0006952">
    <property type="term" value="P:defense response"/>
    <property type="evidence" value="ECO:0007669"/>
    <property type="project" value="InterPro"/>
</dbReference>
<evidence type="ECO:0000313" key="5">
    <source>
        <dbReference type="EMBL" id="WVZ13327.1"/>
    </source>
</evidence>
<dbReference type="Gene3D" id="3.80.10.10">
    <property type="entry name" value="Ribonuclease Inhibitor"/>
    <property type="match status" value="3"/>
</dbReference>
<evidence type="ECO:0000256" key="3">
    <source>
        <dbReference type="ARBA" id="ARBA00022821"/>
    </source>
</evidence>
<dbReference type="Gene3D" id="1.10.8.430">
    <property type="entry name" value="Helical domain of apoptotic protease-activating factors"/>
    <property type="match status" value="1"/>
</dbReference>
<dbReference type="Pfam" id="PF01582">
    <property type="entry name" value="TIR"/>
    <property type="match status" value="1"/>
</dbReference>
<dbReference type="SUPFAM" id="SSF52540">
    <property type="entry name" value="P-loop containing nucleoside triphosphate hydrolases"/>
    <property type="match status" value="1"/>
</dbReference>
<dbReference type="InterPro" id="IPR001611">
    <property type="entry name" value="Leu-rich_rpt"/>
</dbReference>
<dbReference type="InterPro" id="IPR003591">
    <property type="entry name" value="Leu-rich_rpt_typical-subtyp"/>
</dbReference>
<gene>
    <name evidence="5" type="ORF">V8G54_017857</name>
</gene>
<protein>
    <recommendedName>
        <fullName evidence="4">TIR domain-containing protein</fullName>
    </recommendedName>
</protein>
<dbReference type="InterPro" id="IPR055414">
    <property type="entry name" value="LRR_R13L4/SHOC2-like"/>
</dbReference>
<evidence type="ECO:0000256" key="2">
    <source>
        <dbReference type="ARBA" id="ARBA00022737"/>
    </source>
</evidence>
<accession>A0AAQ3NRB0</accession>
<proteinExistence type="predicted"/>
<dbReference type="Gene3D" id="3.40.50.300">
    <property type="entry name" value="P-loop containing nucleotide triphosphate hydrolases"/>
    <property type="match status" value="1"/>
</dbReference>
<dbReference type="InterPro" id="IPR035897">
    <property type="entry name" value="Toll_tir_struct_dom_sf"/>
</dbReference>
<dbReference type="SMART" id="SM00255">
    <property type="entry name" value="TIR"/>
    <property type="match status" value="1"/>
</dbReference>
<dbReference type="EMBL" id="CP144696">
    <property type="protein sequence ID" value="WVZ13327.1"/>
    <property type="molecule type" value="Genomic_DNA"/>
</dbReference>
<dbReference type="InterPro" id="IPR000157">
    <property type="entry name" value="TIR_dom"/>
</dbReference>
<evidence type="ECO:0000313" key="6">
    <source>
        <dbReference type="Proteomes" id="UP001374535"/>
    </source>
</evidence>
<dbReference type="SMART" id="SM00369">
    <property type="entry name" value="LRR_TYP"/>
    <property type="match status" value="7"/>
</dbReference>
<dbReference type="GO" id="GO:0007165">
    <property type="term" value="P:signal transduction"/>
    <property type="evidence" value="ECO:0007669"/>
    <property type="project" value="InterPro"/>
</dbReference>
<dbReference type="PANTHER" id="PTHR11017">
    <property type="entry name" value="LEUCINE-RICH REPEAT-CONTAINING PROTEIN"/>
    <property type="match status" value="1"/>
</dbReference>
<dbReference type="SUPFAM" id="SSF52058">
    <property type="entry name" value="L domain-like"/>
    <property type="match status" value="2"/>
</dbReference>
<dbReference type="PANTHER" id="PTHR11017:SF385">
    <property type="entry name" value="DISEASE RESISTANCE PROTEIN (TIR-NBS-LRR CLASS)-RELATED"/>
    <property type="match status" value="1"/>
</dbReference>
<dbReference type="Pfam" id="PF00931">
    <property type="entry name" value="NB-ARC"/>
    <property type="match status" value="1"/>
</dbReference>
<dbReference type="Pfam" id="PF23282">
    <property type="entry name" value="WHD_ROQ1"/>
    <property type="match status" value="1"/>
</dbReference>
<keyword evidence="2" id="KW-0677">Repeat</keyword>
<feature type="domain" description="TIR" evidence="4">
    <location>
        <begin position="60"/>
        <end position="222"/>
    </location>
</feature>
<dbReference type="InterPro" id="IPR044974">
    <property type="entry name" value="Disease_R_plants"/>
</dbReference>
<dbReference type="PROSITE" id="PS50104">
    <property type="entry name" value="TIR"/>
    <property type="match status" value="1"/>
</dbReference>
<dbReference type="InterPro" id="IPR058192">
    <property type="entry name" value="WHD_ROQ1-like"/>
</dbReference>
<dbReference type="InterPro" id="IPR027417">
    <property type="entry name" value="P-loop_NTPase"/>
</dbReference>
<dbReference type="Gene3D" id="3.40.50.10140">
    <property type="entry name" value="Toll/interleukin-1 receptor homology (TIR) domain"/>
    <property type="match status" value="1"/>
</dbReference>
<dbReference type="SUPFAM" id="SSF52200">
    <property type="entry name" value="Toll/Interleukin receptor TIR domain"/>
    <property type="match status" value="1"/>
</dbReference>
<dbReference type="Pfam" id="PF23598">
    <property type="entry name" value="LRR_14"/>
    <property type="match status" value="1"/>
</dbReference>
<evidence type="ECO:0000259" key="4">
    <source>
        <dbReference type="PROSITE" id="PS50104"/>
    </source>
</evidence>
<name>A0AAQ3NRB0_VIGMU</name>
<dbReference type="InterPro" id="IPR002182">
    <property type="entry name" value="NB-ARC"/>
</dbReference>
<dbReference type="InterPro" id="IPR042197">
    <property type="entry name" value="Apaf_helical"/>
</dbReference>
<dbReference type="Proteomes" id="UP001374535">
    <property type="component" value="Chromosome 5"/>
</dbReference>
<dbReference type="InterPro" id="IPR032675">
    <property type="entry name" value="LRR_dom_sf"/>
</dbReference>
<reference evidence="5 6" key="1">
    <citation type="journal article" date="2023" name="Life. Sci Alliance">
        <title>Evolutionary insights into 3D genome organization and epigenetic landscape of Vigna mungo.</title>
        <authorList>
            <person name="Junaid A."/>
            <person name="Singh B."/>
            <person name="Bhatia S."/>
        </authorList>
    </citation>
    <scope>NUCLEOTIDE SEQUENCE [LARGE SCALE GENOMIC DNA]</scope>
    <source>
        <strain evidence="5">Urdbean</strain>
    </source>
</reference>
<dbReference type="GO" id="GO:0043531">
    <property type="term" value="F:ADP binding"/>
    <property type="evidence" value="ECO:0007669"/>
    <property type="project" value="InterPro"/>
</dbReference>